<organism evidence="6 7">
    <name type="scientific">Hyphomicrobium album</name>
    <dbReference type="NCBI Taxonomy" id="2665159"/>
    <lineage>
        <taxon>Bacteria</taxon>
        <taxon>Pseudomonadati</taxon>
        <taxon>Pseudomonadota</taxon>
        <taxon>Alphaproteobacteria</taxon>
        <taxon>Hyphomicrobiales</taxon>
        <taxon>Hyphomicrobiaceae</taxon>
        <taxon>Hyphomicrobium</taxon>
    </lineage>
</organism>
<dbReference type="InterPro" id="IPR009056">
    <property type="entry name" value="Cyt_c-like_dom"/>
</dbReference>
<evidence type="ECO:0000256" key="4">
    <source>
        <dbReference type="PROSITE-ProRule" id="PRU00433"/>
    </source>
</evidence>
<dbReference type="GO" id="GO:0009055">
    <property type="term" value="F:electron transfer activity"/>
    <property type="evidence" value="ECO:0007669"/>
    <property type="project" value="InterPro"/>
</dbReference>
<feature type="domain" description="Cytochrome c" evidence="5">
    <location>
        <begin position="34"/>
        <end position="114"/>
    </location>
</feature>
<dbReference type="GO" id="GO:0046872">
    <property type="term" value="F:metal ion binding"/>
    <property type="evidence" value="ECO:0007669"/>
    <property type="project" value="UniProtKB-KW"/>
</dbReference>
<evidence type="ECO:0000259" key="5">
    <source>
        <dbReference type="PROSITE" id="PS51007"/>
    </source>
</evidence>
<evidence type="ECO:0000313" key="7">
    <source>
        <dbReference type="Proteomes" id="UP000440694"/>
    </source>
</evidence>
<dbReference type="Proteomes" id="UP000440694">
    <property type="component" value="Unassembled WGS sequence"/>
</dbReference>
<dbReference type="SUPFAM" id="SSF46626">
    <property type="entry name" value="Cytochrome c"/>
    <property type="match status" value="1"/>
</dbReference>
<keyword evidence="1 4" id="KW-0349">Heme</keyword>
<keyword evidence="7" id="KW-1185">Reference proteome</keyword>
<dbReference type="PROSITE" id="PS51007">
    <property type="entry name" value="CYTC"/>
    <property type="match status" value="1"/>
</dbReference>
<keyword evidence="2 4" id="KW-0479">Metal-binding</keyword>
<dbReference type="Gene3D" id="1.10.760.10">
    <property type="entry name" value="Cytochrome c-like domain"/>
    <property type="match status" value="1"/>
</dbReference>
<protein>
    <recommendedName>
        <fullName evidence="5">Cytochrome c domain-containing protein</fullName>
    </recommendedName>
</protein>
<accession>A0A6I3KEH9</accession>
<proteinExistence type="predicted"/>
<dbReference type="EMBL" id="WMBQ01000001">
    <property type="protein sequence ID" value="MTD92739.1"/>
    <property type="molecule type" value="Genomic_DNA"/>
</dbReference>
<evidence type="ECO:0000256" key="2">
    <source>
        <dbReference type="ARBA" id="ARBA00022723"/>
    </source>
</evidence>
<dbReference type="GO" id="GO:0020037">
    <property type="term" value="F:heme binding"/>
    <property type="evidence" value="ECO:0007669"/>
    <property type="project" value="InterPro"/>
</dbReference>
<sequence>MAAAIVTVAMTASEAAAQDPQLGVQPNLPESTVPVIGDGRSTAAKLCIGCHVIDNASNGIPAADVPSFASIADRPVQSVDALSIWLTAPHLPMPDPHLTRKEIRDLAGYIFSLRRAP</sequence>
<dbReference type="AlphaFoldDB" id="A0A6I3KEH9"/>
<evidence type="ECO:0000256" key="3">
    <source>
        <dbReference type="ARBA" id="ARBA00023004"/>
    </source>
</evidence>
<evidence type="ECO:0000313" key="6">
    <source>
        <dbReference type="EMBL" id="MTD92739.1"/>
    </source>
</evidence>
<comment type="caution">
    <text evidence="6">The sequence shown here is derived from an EMBL/GenBank/DDBJ whole genome shotgun (WGS) entry which is preliminary data.</text>
</comment>
<reference evidence="6 7" key="1">
    <citation type="submission" date="2019-11" db="EMBL/GenBank/DDBJ databases">
        <title>Identification of a novel strain.</title>
        <authorList>
            <person name="Xu Q."/>
            <person name="Wang G."/>
        </authorList>
    </citation>
    <scope>NUCLEOTIDE SEQUENCE [LARGE SCALE GENOMIC DNA]</scope>
    <source>
        <strain evidence="7">xq</strain>
    </source>
</reference>
<gene>
    <name evidence="6" type="ORF">GIW81_00125</name>
</gene>
<evidence type="ECO:0000256" key="1">
    <source>
        <dbReference type="ARBA" id="ARBA00022617"/>
    </source>
</evidence>
<keyword evidence="3 4" id="KW-0408">Iron</keyword>
<dbReference type="InterPro" id="IPR036909">
    <property type="entry name" value="Cyt_c-like_dom_sf"/>
</dbReference>
<name>A0A6I3KEH9_9HYPH</name>